<proteinExistence type="predicted"/>
<dbReference type="HOGENOM" id="CLU_172610_1_0_11"/>
<evidence type="ECO:0008006" key="4">
    <source>
        <dbReference type="Google" id="ProtNLM"/>
    </source>
</evidence>
<evidence type="ECO:0000256" key="1">
    <source>
        <dbReference type="SAM" id="Phobius"/>
    </source>
</evidence>
<feature type="transmembrane region" description="Helical" evidence="1">
    <location>
        <begin position="20"/>
        <end position="37"/>
    </location>
</feature>
<dbReference type="EMBL" id="CP009110">
    <property type="protein sequence ID" value="AIJ23366.1"/>
    <property type="molecule type" value="Genomic_DNA"/>
</dbReference>
<dbReference type="AlphaFoldDB" id="A0A076MWC0"/>
<dbReference type="RefSeq" id="WP_017982196.1">
    <property type="nucleotide sequence ID" value="NZ_AQUL01000001.1"/>
</dbReference>
<reference evidence="2 3" key="1">
    <citation type="submission" date="2014-07" db="EMBL/GenBank/DDBJ databases">
        <title>Whole Genome Sequence of the Amycolatopsis methanolica 239.</title>
        <authorList>
            <person name="Tang B."/>
        </authorList>
    </citation>
    <scope>NUCLEOTIDE SEQUENCE [LARGE SCALE GENOMIC DNA]</scope>
    <source>
        <strain evidence="2 3">239</strain>
    </source>
</reference>
<protein>
    <recommendedName>
        <fullName evidence="4">Lipopolysaccharide assembly protein A domain-containing protein</fullName>
    </recommendedName>
</protein>
<gene>
    <name evidence="2" type="ORF">AMETH_3274</name>
</gene>
<dbReference type="Proteomes" id="UP000062973">
    <property type="component" value="Chromosome"/>
</dbReference>
<dbReference type="STRING" id="1068978.AMETH_3274"/>
<evidence type="ECO:0000313" key="2">
    <source>
        <dbReference type="EMBL" id="AIJ23366.1"/>
    </source>
</evidence>
<evidence type="ECO:0000313" key="3">
    <source>
        <dbReference type="Proteomes" id="UP000062973"/>
    </source>
</evidence>
<keyword evidence="3" id="KW-1185">Reference proteome</keyword>
<dbReference type="KEGG" id="amq:AMETH_3274"/>
<keyword evidence="1" id="KW-0472">Membrane</keyword>
<name>A0A076MWC0_AMYME</name>
<organism evidence="2 3">
    <name type="scientific">Amycolatopsis methanolica 239</name>
    <dbReference type="NCBI Taxonomy" id="1068978"/>
    <lineage>
        <taxon>Bacteria</taxon>
        <taxon>Bacillati</taxon>
        <taxon>Actinomycetota</taxon>
        <taxon>Actinomycetes</taxon>
        <taxon>Pseudonocardiales</taxon>
        <taxon>Pseudonocardiaceae</taxon>
        <taxon>Amycolatopsis</taxon>
        <taxon>Amycolatopsis methanolica group</taxon>
    </lineage>
</organism>
<feature type="transmembrane region" description="Helical" evidence="1">
    <location>
        <begin position="57"/>
        <end position="75"/>
    </location>
</feature>
<accession>A0A076MWC0</accession>
<keyword evidence="1" id="KW-1133">Transmembrane helix</keyword>
<sequence>MTAHPDGTAKTAPAKRKVPVKLIAAAVLVALGVTFVLQNRQTVDIRVFTTTITGPLWAALAGVLVLGLLAGLLLGRSARRAKRGHGPG</sequence>
<keyword evidence="1" id="KW-0812">Transmembrane</keyword>